<dbReference type="RefSeq" id="WP_051874038.1">
    <property type="nucleotide sequence ID" value="NZ_CALJTU010000077.1"/>
</dbReference>
<protein>
    <submittedName>
        <fullName evidence="1">Uncharacterized protein</fullName>
    </submittedName>
</protein>
<accession>A0A377PQC7</accession>
<name>A0A377PQC7_HAFAL</name>
<dbReference type="AlphaFoldDB" id="A0A377PQC7"/>
<dbReference type="EMBL" id="UGHP01000001">
    <property type="protein sequence ID" value="STQ82497.1"/>
    <property type="molecule type" value="Genomic_DNA"/>
</dbReference>
<sequence>MKAALFCHGWQVPVLVCLGVMSISTSQADRDPFHPLIPPSISVEPDTGQVLGVIGDGRCWRVWVALTNGDAMVAVPLFSPRSDAEDISKNNEFSVFEKPAVYPFSCPKISAERESME</sequence>
<evidence type="ECO:0000313" key="1">
    <source>
        <dbReference type="EMBL" id="STQ82497.1"/>
    </source>
</evidence>
<evidence type="ECO:0000313" key="2">
    <source>
        <dbReference type="Proteomes" id="UP000254821"/>
    </source>
</evidence>
<proteinExistence type="predicted"/>
<gene>
    <name evidence="1" type="ORF">NCTC8105_04714</name>
</gene>
<organism evidence="1 2">
    <name type="scientific">Hafnia alvei</name>
    <dbReference type="NCBI Taxonomy" id="569"/>
    <lineage>
        <taxon>Bacteria</taxon>
        <taxon>Pseudomonadati</taxon>
        <taxon>Pseudomonadota</taxon>
        <taxon>Gammaproteobacteria</taxon>
        <taxon>Enterobacterales</taxon>
        <taxon>Hafniaceae</taxon>
        <taxon>Hafnia</taxon>
    </lineage>
</organism>
<reference evidence="1 2" key="1">
    <citation type="submission" date="2018-06" db="EMBL/GenBank/DDBJ databases">
        <authorList>
            <consortium name="Pathogen Informatics"/>
            <person name="Doyle S."/>
        </authorList>
    </citation>
    <scope>NUCLEOTIDE SEQUENCE [LARGE SCALE GENOMIC DNA]</scope>
    <source>
        <strain evidence="1 2">NCTC8105</strain>
    </source>
</reference>
<dbReference type="Proteomes" id="UP000254821">
    <property type="component" value="Unassembled WGS sequence"/>
</dbReference>